<dbReference type="EMBL" id="BMMW01000002">
    <property type="protein sequence ID" value="GGK48512.1"/>
    <property type="molecule type" value="Genomic_DNA"/>
</dbReference>
<dbReference type="InterPro" id="IPR042544">
    <property type="entry name" value="AdoMet_synthase_3"/>
</dbReference>
<evidence type="ECO:0000256" key="1">
    <source>
        <dbReference type="ARBA" id="ARBA00006892"/>
    </source>
</evidence>
<accession>A0A917QF73</accession>
<evidence type="ECO:0000313" key="2">
    <source>
        <dbReference type="EMBL" id="GGK48512.1"/>
    </source>
</evidence>
<gene>
    <name evidence="2" type="primary">mat</name>
    <name evidence="2" type="ORF">GCM10011591_19880</name>
</gene>
<organism evidence="2 3">
    <name type="scientific">Nocardia camponoti</name>
    <dbReference type="NCBI Taxonomy" id="1616106"/>
    <lineage>
        <taxon>Bacteria</taxon>
        <taxon>Bacillati</taxon>
        <taxon>Actinomycetota</taxon>
        <taxon>Actinomycetes</taxon>
        <taxon>Mycobacteriales</taxon>
        <taxon>Nocardiaceae</taxon>
        <taxon>Nocardia</taxon>
    </lineage>
</organism>
<name>A0A917QF73_9NOCA</name>
<dbReference type="PANTHER" id="PTHR36697:SF1">
    <property type="entry name" value="S-ADENOSYLMETHIONINE SYNTHASE"/>
    <property type="match status" value="1"/>
</dbReference>
<reference evidence="2" key="2">
    <citation type="submission" date="2020-09" db="EMBL/GenBank/DDBJ databases">
        <authorList>
            <person name="Sun Q."/>
            <person name="Zhou Y."/>
        </authorList>
    </citation>
    <scope>NUCLEOTIDE SEQUENCE</scope>
    <source>
        <strain evidence="2">CGMCC 4.7278</strain>
    </source>
</reference>
<dbReference type="InterPro" id="IPR027790">
    <property type="entry name" value="AdoMet_synthase_2_family"/>
</dbReference>
<keyword evidence="3" id="KW-1185">Reference proteome</keyword>
<dbReference type="Gene3D" id="3.30.300.340">
    <property type="entry name" value="S-adenosylmethionine synthetase, N-terminal domain"/>
    <property type="match status" value="1"/>
</dbReference>
<protein>
    <submittedName>
        <fullName evidence="2">S-adenosylmethionine synthase</fullName>
    </submittedName>
</protein>
<evidence type="ECO:0000313" key="3">
    <source>
        <dbReference type="Proteomes" id="UP000612956"/>
    </source>
</evidence>
<dbReference type="Gene3D" id="3.30.300.280">
    <property type="entry name" value="S-adenosylmethionine synthetase, C-terminal domain"/>
    <property type="match status" value="1"/>
</dbReference>
<dbReference type="Gene3D" id="3.30.300.10">
    <property type="match status" value="1"/>
</dbReference>
<comment type="similarity">
    <text evidence="1">Belongs to the AdoMet synthetase 2 family.</text>
</comment>
<dbReference type="InterPro" id="IPR042543">
    <property type="entry name" value="AdoMet_synthase_2"/>
</dbReference>
<proteinExistence type="inferred from homology"/>
<dbReference type="Pfam" id="PF01941">
    <property type="entry name" value="AdoMet_Synthase"/>
    <property type="match status" value="1"/>
</dbReference>
<dbReference type="AlphaFoldDB" id="A0A917QF73"/>
<dbReference type="Proteomes" id="UP000612956">
    <property type="component" value="Unassembled WGS sequence"/>
</dbReference>
<comment type="caution">
    <text evidence="2">The sequence shown here is derived from an EMBL/GenBank/DDBJ whole genome shotgun (WGS) entry which is preliminary data.</text>
</comment>
<dbReference type="PANTHER" id="PTHR36697">
    <property type="entry name" value="S-ADENOSYLMETHIONINE SYNTHASE"/>
    <property type="match status" value="1"/>
</dbReference>
<sequence length="457" mass="50163">MDNQFVHSQPLPTSGFARDAGFTATLGAGIASAEQFHIWGVTMPHIRTKIDDCTIDWEPQIPAPTSTNIVERKGLGHPDTLADHLAEVLSRVYSRVTLDDFGAVLHHNFDKLALLGGASEVRYGSGRMIDPVRVLVNGRAARSCAGRTIPVDDIIEDTVRGFFHERLPELDGHLDIRLNVTSNSSPGAVHVDTETPDRVKWFNPNSIMDLREHRVRLSNDTSLGTGWAPDSPFEQFARTVADHFSSTSPFTLANPWCGSDVKIMGYSTPEEVDIVACVPQKCAHVPNRMAYLANKEAVLAECHQLALTAMPDVPVRFRINTRDIPDRDELYLTYTGSSIESGDEGVVGRGNRVNGLITPLRPMNVEGANGKNPVYHVGKLYNVAARRLAQRLHEVSGNYAEVHMVSATGQRLDRPWRILIRTTGAVEAAEVNELIHETLASFPALTDEILSGTTVLA</sequence>
<reference evidence="2" key="1">
    <citation type="journal article" date="2014" name="Int. J. Syst. Evol. Microbiol.">
        <title>Complete genome sequence of Corynebacterium casei LMG S-19264T (=DSM 44701T), isolated from a smear-ripened cheese.</title>
        <authorList>
            <consortium name="US DOE Joint Genome Institute (JGI-PGF)"/>
            <person name="Walter F."/>
            <person name="Albersmeier A."/>
            <person name="Kalinowski J."/>
            <person name="Ruckert C."/>
        </authorList>
    </citation>
    <scope>NUCLEOTIDE SEQUENCE</scope>
    <source>
        <strain evidence="2">CGMCC 4.7278</strain>
    </source>
</reference>